<feature type="domain" description="C2H2-type" evidence="9">
    <location>
        <begin position="290"/>
        <end position="317"/>
    </location>
</feature>
<sequence length="440" mass="50092">MAWNPQQQYPYHQMHQQEWNPYAANGMWNMMSMFPGLLPGANLNHTGLMYPINGSSSVPHLGTYPTPGLNKRASEHPLRVPQAEVSPPLSPHDVEDHPYEPPQLPEPSLPLTSFSPPHSPPLDLNDTKYPIPTGLLNDIKYPTPPGLLNDTKYPTPTGLFPTHPHANPFLQPSLGTTPFPLSRGFPFPQTVQEPHEGQVAPLAAAAALLNSQMAEVPTRDTNGRKLPRWMIKRSVCQVCNKRFESRHKLQLHMYSHTGERPHQCEVCGMRFARKFCYKRHLKTHTLDKPHTCTRCGRGFREKYDMETHLMTEVCLRSTTTEGQSTTAGEQTFTCKECKASFPLEQELEAHSKVHKEPCFTACPICKAGFSRPEHLKQHLHEQHPGYRDNHEHKSEQQDPQELQFNFREQIAAFKGHQDIVYPDHQPILYHSTESSRDPES</sequence>
<evidence type="ECO:0000256" key="7">
    <source>
        <dbReference type="PROSITE-ProRule" id="PRU00042"/>
    </source>
</evidence>
<protein>
    <recommendedName>
        <fullName evidence="9">C2H2-type domain-containing protein</fullName>
    </recommendedName>
</protein>
<keyword evidence="3" id="KW-0677">Repeat</keyword>
<comment type="subcellular location">
    <subcellularLocation>
        <location evidence="1">Nucleus</location>
    </subcellularLocation>
</comment>
<dbReference type="EMBL" id="CAXKWB010101520">
    <property type="protein sequence ID" value="CAL4225532.1"/>
    <property type="molecule type" value="Genomic_DNA"/>
</dbReference>
<dbReference type="GO" id="GO:0008270">
    <property type="term" value="F:zinc ion binding"/>
    <property type="evidence" value="ECO:0007669"/>
    <property type="project" value="UniProtKB-KW"/>
</dbReference>
<feature type="domain" description="C2H2-type" evidence="9">
    <location>
        <begin position="262"/>
        <end position="289"/>
    </location>
</feature>
<keyword evidence="6" id="KW-0539">Nucleus</keyword>
<feature type="domain" description="C2H2-type" evidence="9">
    <location>
        <begin position="332"/>
        <end position="354"/>
    </location>
</feature>
<dbReference type="Pfam" id="PF13912">
    <property type="entry name" value="zf-C2H2_6"/>
    <property type="match status" value="1"/>
</dbReference>
<dbReference type="AlphaFoldDB" id="A0AAV2SSY8"/>
<dbReference type="Gene3D" id="3.30.160.60">
    <property type="entry name" value="Classic Zinc Finger"/>
    <property type="match status" value="4"/>
</dbReference>
<dbReference type="GO" id="GO:0005634">
    <property type="term" value="C:nucleus"/>
    <property type="evidence" value="ECO:0007669"/>
    <property type="project" value="UniProtKB-SubCell"/>
</dbReference>
<dbReference type="InterPro" id="IPR013087">
    <property type="entry name" value="Znf_C2H2_type"/>
</dbReference>
<dbReference type="PROSITE" id="PS50157">
    <property type="entry name" value="ZINC_FINGER_C2H2_2"/>
    <property type="match status" value="5"/>
</dbReference>
<feature type="domain" description="C2H2-type" evidence="9">
    <location>
        <begin position="234"/>
        <end position="261"/>
    </location>
</feature>
<proteinExistence type="predicted"/>
<dbReference type="GO" id="GO:0010468">
    <property type="term" value="P:regulation of gene expression"/>
    <property type="evidence" value="ECO:0007669"/>
    <property type="project" value="TreeGrafter"/>
</dbReference>
<evidence type="ECO:0000256" key="5">
    <source>
        <dbReference type="ARBA" id="ARBA00022833"/>
    </source>
</evidence>
<evidence type="ECO:0000256" key="4">
    <source>
        <dbReference type="ARBA" id="ARBA00022771"/>
    </source>
</evidence>
<feature type="non-terminal residue" evidence="10">
    <location>
        <position position="440"/>
    </location>
</feature>
<dbReference type="FunFam" id="3.30.160.60:FF:000446">
    <property type="entry name" value="Zinc finger protein"/>
    <property type="match status" value="1"/>
</dbReference>
<feature type="region of interest" description="Disordered" evidence="8">
    <location>
        <begin position="61"/>
        <end position="117"/>
    </location>
</feature>
<dbReference type="Proteomes" id="UP001497623">
    <property type="component" value="Unassembled WGS sequence"/>
</dbReference>
<evidence type="ECO:0000313" key="10">
    <source>
        <dbReference type="EMBL" id="CAL4225532.1"/>
    </source>
</evidence>
<dbReference type="PANTHER" id="PTHR16515:SF49">
    <property type="entry name" value="GASTRULA ZINC FINGER PROTEIN XLCGF49.1-LIKE-RELATED"/>
    <property type="match status" value="1"/>
</dbReference>
<gene>
    <name evidence="10" type="ORF">MNOR_LOCUS39385</name>
</gene>
<dbReference type="InterPro" id="IPR036236">
    <property type="entry name" value="Znf_C2H2_sf"/>
</dbReference>
<dbReference type="Pfam" id="PF00096">
    <property type="entry name" value="zf-C2H2"/>
    <property type="match status" value="3"/>
</dbReference>
<dbReference type="SMART" id="SM00355">
    <property type="entry name" value="ZnF_C2H2"/>
    <property type="match status" value="5"/>
</dbReference>
<comment type="caution">
    <text evidence="10">The sequence shown here is derived from an EMBL/GenBank/DDBJ whole genome shotgun (WGS) entry which is preliminary data.</text>
</comment>
<evidence type="ECO:0000313" key="11">
    <source>
        <dbReference type="Proteomes" id="UP001497623"/>
    </source>
</evidence>
<keyword evidence="2" id="KW-0479">Metal-binding</keyword>
<accession>A0AAV2SSY8</accession>
<dbReference type="FunFam" id="3.30.160.60:FF:000425">
    <property type="entry name" value="PLAG1 like zinc finger 1"/>
    <property type="match status" value="1"/>
</dbReference>
<name>A0AAV2SSY8_MEGNR</name>
<organism evidence="10 11">
    <name type="scientific">Meganyctiphanes norvegica</name>
    <name type="common">Northern krill</name>
    <name type="synonym">Thysanopoda norvegica</name>
    <dbReference type="NCBI Taxonomy" id="48144"/>
    <lineage>
        <taxon>Eukaryota</taxon>
        <taxon>Metazoa</taxon>
        <taxon>Ecdysozoa</taxon>
        <taxon>Arthropoda</taxon>
        <taxon>Crustacea</taxon>
        <taxon>Multicrustacea</taxon>
        <taxon>Malacostraca</taxon>
        <taxon>Eumalacostraca</taxon>
        <taxon>Eucarida</taxon>
        <taxon>Euphausiacea</taxon>
        <taxon>Euphausiidae</taxon>
        <taxon>Meganyctiphanes</taxon>
    </lineage>
</organism>
<dbReference type="SUPFAM" id="SSF57667">
    <property type="entry name" value="beta-beta-alpha zinc fingers"/>
    <property type="match status" value="3"/>
</dbReference>
<evidence type="ECO:0000259" key="9">
    <source>
        <dbReference type="PROSITE" id="PS50157"/>
    </source>
</evidence>
<evidence type="ECO:0000256" key="6">
    <source>
        <dbReference type="ARBA" id="ARBA00023242"/>
    </source>
</evidence>
<reference evidence="10 11" key="1">
    <citation type="submission" date="2024-05" db="EMBL/GenBank/DDBJ databases">
        <authorList>
            <person name="Wallberg A."/>
        </authorList>
    </citation>
    <scope>NUCLEOTIDE SEQUENCE [LARGE SCALE GENOMIC DNA]</scope>
</reference>
<evidence type="ECO:0000256" key="3">
    <source>
        <dbReference type="ARBA" id="ARBA00022737"/>
    </source>
</evidence>
<evidence type="ECO:0000256" key="8">
    <source>
        <dbReference type="SAM" id="MobiDB-lite"/>
    </source>
</evidence>
<dbReference type="PROSITE" id="PS00028">
    <property type="entry name" value="ZINC_FINGER_C2H2_1"/>
    <property type="match status" value="4"/>
</dbReference>
<evidence type="ECO:0000256" key="2">
    <source>
        <dbReference type="ARBA" id="ARBA00022723"/>
    </source>
</evidence>
<keyword evidence="5" id="KW-0862">Zinc</keyword>
<evidence type="ECO:0000256" key="1">
    <source>
        <dbReference type="ARBA" id="ARBA00004123"/>
    </source>
</evidence>
<dbReference type="PANTHER" id="PTHR16515">
    <property type="entry name" value="PR DOMAIN ZINC FINGER PROTEIN"/>
    <property type="match status" value="1"/>
</dbReference>
<feature type="domain" description="C2H2-type" evidence="9">
    <location>
        <begin position="360"/>
        <end position="388"/>
    </location>
</feature>
<keyword evidence="4 7" id="KW-0863">Zinc-finger</keyword>
<keyword evidence="11" id="KW-1185">Reference proteome</keyword>
<dbReference type="InterPro" id="IPR050331">
    <property type="entry name" value="Zinc_finger"/>
</dbReference>